<evidence type="ECO:0000256" key="8">
    <source>
        <dbReference type="ARBA" id="ARBA00076447"/>
    </source>
</evidence>
<reference evidence="12" key="1">
    <citation type="submission" date="2019-03" db="EMBL/GenBank/DDBJ databases">
        <title>Long read genome sequence of the mycoparasitic Pythium oligandrum ATCC 38472 isolated from sugarbeet rhizosphere.</title>
        <authorList>
            <person name="Gaulin E."/>
        </authorList>
    </citation>
    <scope>NUCLEOTIDE SEQUENCE</scope>
    <source>
        <strain evidence="12">ATCC 38472_TT</strain>
    </source>
</reference>
<evidence type="ECO:0000256" key="11">
    <source>
        <dbReference type="SAM" id="MobiDB-lite"/>
    </source>
</evidence>
<dbReference type="PANTHER" id="PTHR22904">
    <property type="entry name" value="TPR REPEAT CONTAINING PROTEIN"/>
    <property type="match status" value="1"/>
</dbReference>
<dbReference type="InterPro" id="IPR004127">
    <property type="entry name" value="Prefoldin_subunit_alpha"/>
</dbReference>
<dbReference type="Pfam" id="PF02996">
    <property type="entry name" value="Prefoldin"/>
    <property type="match status" value="1"/>
</dbReference>
<evidence type="ECO:0000256" key="6">
    <source>
        <dbReference type="ARBA" id="ARBA00066016"/>
    </source>
</evidence>
<dbReference type="SUPFAM" id="SSF46579">
    <property type="entry name" value="Prefoldin"/>
    <property type="match status" value="1"/>
</dbReference>
<feature type="repeat" description="TPR" evidence="9">
    <location>
        <begin position="289"/>
        <end position="322"/>
    </location>
</feature>
<evidence type="ECO:0000256" key="10">
    <source>
        <dbReference type="SAM" id="Coils"/>
    </source>
</evidence>
<comment type="subcellular location">
    <subcellularLocation>
        <location evidence="1">Cytoplasm</location>
    </subcellularLocation>
</comment>
<keyword evidence="4 9" id="KW-0802">TPR repeat</keyword>
<comment type="subunit">
    <text evidence="6">Monomer. Homodimer. Forms a complex composed of HOP and chaperones HSP70 and HSP90; the interaction is stronger in the absence of ATP. Interacts (via TPR 1, 2, 3, 7, 8 and 9 repeats) with HSP70 (via C-terminus); the interaction is direct and is stronger in the absence of ATP. Interacts (via TPR 4, 5 and 6 repeats) with HSP90 (via C-terminus); the interaction is direct.</text>
</comment>
<evidence type="ECO:0000313" key="12">
    <source>
        <dbReference type="EMBL" id="TMW57239.1"/>
    </source>
</evidence>
<evidence type="ECO:0000256" key="2">
    <source>
        <dbReference type="ARBA" id="ARBA00022490"/>
    </source>
</evidence>
<feature type="coiled-coil region" evidence="10">
    <location>
        <begin position="100"/>
        <end position="137"/>
    </location>
</feature>
<keyword evidence="10" id="KW-0175">Coiled coil</keyword>
<dbReference type="GO" id="GO:0051879">
    <property type="term" value="F:Hsp90 protein binding"/>
    <property type="evidence" value="ECO:0007669"/>
    <property type="project" value="TreeGrafter"/>
</dbReference>
<feature type="region of interest" description="Disordered" evidence="11">
    <location>
        <begin position="326"/>
        <end position="378"/>
    </location>
</feature>
<accession>A0A8K1FDT2</accession>
<proteinExistence type="predicted"/>
<evidence type="ECO:0000256" key="1">
    <source>
        <dbReference type="ARBA" id="ARBA00004496"/>
    </source>
</evidence>
<dbReference type="Pfam" id="PF13181">
    <property type="entry name" value="TPR_8"/>
    <property type="match status" value="1"/>
</dbReference>
<dbReference type="FunFam" id="1.25.40.10:FF:000020">
    <property type="entry name" value="Stress-induced phosphoprotein 1"/>
    <property type="match status" value="1"/>
</dbReference>
<dbReference type="AlphaFoldDB" id="A0A8K1FDT2"/>
<name>A0A8K1FDT2_PYTOL</name>
<evidence type="ECO:0000256" key="4">
    <source>
        <dbReference type="ARBA" id="ARBA00022803"/>
    </source>
</evidence>
<feature type="compositionally biased region" description="Low complexity" evidence="11">
    <location>
        <begin position="338"/>
        <end position="349"/>
    </location>
</feature>
<dbReference type="NCBIfam" id="TIGR00293">
    <property type="entry name" value="prefoldin subunit alpha"/>
    <property type="match status" value="1"/>
</dbReference>
<dbReference type="Pfam" id="PF00515">
    <property type="entry name" value="TPR_1"/>
    <property type="match status" value="1"/>
</dbReference>
<evidence type="ECO:0000256" key="3">
    <source>
        <dbReference type="ARBA" id="ARBA00022737"/>
    </source>
</evidence>
<dbReference type="EMBL" id="SPLM01000144">
    <property type="protein sequence ID" value="TMW57239.1"/>
    <property type="molecule type" value="Genomic_DNA"/>
</dbReference>
<dbReference type="InterPro" id="IPR019734">
    <property type="entry name" value="TPR_rpt"/>
</dbReference>
<dbReference type="Proteomes" id="UP000794436">
    <property type="component" value="Unassembled WGS sequence"/>
</dbReference>
<dbReference type="OrthoDB" id="2423701at2759"/>
<feature type="compositionally biased region" description="Pro residues" evidence="11">
    <location>
        <begin position="355"/>
        <end position="371"/>
    </location>
</feature>
<dbReference type="GO" id="GO:0005737">
    <property type="term" value="C:cytoplasm"/>
    <property type="evidence" value="ECO:0007669"/>
    <property type="project" value="UniProtKB-SubCell"/>
</dbReference>
<feature type="compositionally biased region" description="Acidic residues" evidence="11">
    <location>
        <begin position="199"/>
        <end position="208"/>
    </location>
</feature>
<evidence type="ECO:0000256" key="7">
    <source>
        <dbReference type="ARBA" id="ARBA00074766"/>
    </source>
</evidence>
<dbReference type="InterPro" id="IPR011990">
    <property type="entry name" value="TPR-like_helical_dom_sf"/>
</dbReference>
<dbReference type="PANTHER" id="PTHR22904:SF523">
    <property type="entry name" value="STRESS-INDUCED-PHOSPHOPROTEIN 1"/>
    <property type="match status" value="1"/>
</dbReference>
<keyword evidence="3" id="KW-0677">Repeat</keyword>
<keyword evidence="2" id="KW-0963">Cytoplasm</keyword>
<dbReference type="PROSITE" id="PS50005">
    <property type="entry name" value="TPR"/>
    <property type="match status" value="1"/>
</dbReference>
<comment type="function">
    <text evidence="5">Acts as a co-chaperone and mediates the association of the chaperones HSP70 and HSP90 probably facilitating substrate transfer from HSP70 to HSP90. Stimulates HSP70 ATPase activity and, in contrast, inhibits HSP90 ATPase activity.</text>
</comment>
<comment type="caution">
    <text evidence="12">The sequence shown here is derived from an EMBL/GenBank/DDBJ whole genome shotgun (WGS) entry which is preliminary data.</text>
</comment>
<dbReference type="SUPFAM" id="SSF48452">
    <property type="entry name" value="TPR-like"/>
    <property type="match status" value="1"/>
</dbReference>
<dbReference type="Gene3D" id="1.10.287.370">
    <property type="match status" value="1"/>
</dbReference>
<evidence type="ECO:0000313" key="13">
    <source>
        <dbReference type="Proteomes" id="UP000794436"/>
    </source>
</evidence>
<evidence type="ECO:0000256" key="9">
    <source>
        <dbReference type="PROSITE-ProRule" id="PRU00339"/>
    </source>
</evidence>
<sequence length="451" mass="50391">MAQAATAIDLANPRLLQEKLERTREQILALQEDVDKYSDVAATIAELPKKLKHDVMVPIGTRAMMPGKIVRSNEILAHLGDEYFAWKTAVEAVDVIDRKKKALAKQIKAEEESLDALQEKKKDVNNLLDIQKLYEDENIKEIHETEEESESHLVSRATEEDIENYFEIEEEERVKNEGAEWDWDEMMKRVEELEAMEDRGDDVDEETKEPEPPALSKEEQVAQLKAKGNDAFGKRRFKESIDWYTKAIDLDSSSHILYGNRAAAYHRLKQYTKALADAKKAVELDGSWVKGHYRMASALSALERYEEAAEAFEQAFELCPTDEKLKQQANEMRAKTRPSASAPSAPAPAKVLPPKDQPTPSPTPVVPPPPAAASDSVASKVFSGSILERDVVQEKPVVSAPASTGAFPTRRPSRFMGNNPDGKVVTFEPVGQPEPVKRVSRFKAQRSGGAQ</sequence>
<gene>
    <name evidence="12" type="ORF">Poli38472_003164</name>
</gene>
<organism evidence="12 13">
    <name type="scientific">Pythium oligandrum</name>
    <name type="common">Mycoparasitic fungus</name>
    <dbReference type="NCBI Taxonomy" id="41045"/>
    <lineage>
        <taxon>Eukaryota</taxon>
        <taxon>Sar</taxon>
        <taxon>Stramenopiles</taxon>
        <taxon>Oomycota</taxon>
        <taxon>Peronosporomycetes</taxon>
        <taxon>Pythiales</taxon>
        <taxon>Pythiaceae</taxon>
        <taxon>Pythium</taxon>
    </lineage>
</organism>
<keyword evidence="13" id="KW-1185">Reference proteome</keyword>
<evidence type="ECO:0000256" key="5">
    <source>
        <dbReference type="ARBA" id="ARBA00056105"/>
    </source>
</evidence>
<dbReference type="Gene3D" id="1.25.40.10">
    <property type="entry name" value="Tetratricopeptide repeat domain"/>
    <property type="match status" value="1"/>
</dbReference>
<dbReference type="SMART" id="SM00028">
    <property type="entry name" value="TPR"/>
    <property type="match status" value="3"/>
</dbReference>
<protein>
    <recommendedName>
        <fullName evidence="7">Hsp70-Hsp90 organising protein</fullName>
    </recommendedName>
    <alternativeName>
        <fullName evidence="8">Stress-inducible protein 1</fullName>
    </alternativeName>
</protein>
<feature type="region of interest" description="Disordered" evidence="11">
    <location>
        <begin position="396"/>
        <end position="434"/>
    </location>
</feature>
<feature type="region of interest" description="Disordered" evidence="11">
    <location>
        <begin position="196"/>
        <end position="221"/>
    </location>
</feature>
<dbReference type="InterPro" id="IPR009053">
    <property type="entry name" value="Prefoldin"/>
</dbReference>
<dbReference type="CDD" id="cd23159">
    <property type="entry name" value="Prefoldin_URI1"/>
    <property type="match status" value="1"/>
</dbReference>